<dbReference type="InterPro" id="IPR000792">
    <property type="entry name" value="Tscrpt_reg_LuxR_C"/>
</dbReference>
<dbReference type="InterPro" id="IPR016032">
    <property type="entry name" value="Sig_transdc_resp-reg_C-effctor"/>
</dbReference>
<keyword evidence="2" id="KW-0238">DNA-binding</keyword>
<dbReference type="Pfam" id="PF00196">
    <property type="entry name" value="GerE"/>
    <property type="match status" value="1"/>
</dbReference>
<name>A0A6G3SWG4_STRAQ</name>
<evidence type="ECO:0000313" key="5">
    <source>
        <dbReference type="EMBL" id="NEB87261.1"/>
    </source>
</evidence>
<keyword evidence="3" id="KW-0804">Transcription</keyword>
<dbReference type="GO" id="GO:0003677">
    <property type="term" value="F:DNA binding"/>
    <property type="evidence" value="ECO:0007669"/>
    <property type="project" value="UniProtKB-KW"/>
</dbReference>
<feature type="domain" description="HTH luxR-type" evidence="4">
    <location>
        <begin position="105"/>
        <end position="170"/>
    </location>
</feature>
<evidence type="ECO:0000256" key="2">
    <source>
        <dbReference type="ARBA" id="ARBA00023125"/>
    </source>
</evidence>
<dbReference type="GO" id="GO:0006355">
    <property type="term" value="P:regulation of DNA-templated transcription"/>
    <property type="evidence" value="ECO:0007669"/>
    <property type="project" value="InterPro"/>
</dbReference>
<keyword evidence="1" id="KW-0805">Transcription regulation</keyword>
<dbReference type="SMART" id="SM00421">
    <property type="entry name" value="HTH_LUXR"/>
    <property type="match status" value="1"/>
</dbReference>
<dbReference type="Gene3D" id="3.40.50.2300">
    <property type="match status" value="1"/>
</dbReference>
<evidence type="ECO:0000256" key="3">
    <source>
        <dbReference type="ARBA" id="ARBA00023163"/>
    </source>
</evidence>
<gene>
    <name evidence="5" type="ORF">G3I43_24270</name>
</gene>
<evidence type="ECO:0000259" key="4">
    <source>
        <dbReference type="PROSITE" id="PS50043"/>
    </source>
</evidence>
<sequence length="172" mass="18472">MAGVVGSHRELVPAIRKASAGSLVLGGVTPYVLETVHEVRSHVPHCGITLIAEQPGQVALVKVQESEMVSVISRGARLNQLIGTIRSMQARQQGLRGSERPADGSRPVADLLSQRERDVLRSTATGASVKEIAREFYLAPGTVRNLTSSAIKKLQARNRYDAARIAEELGSI</sequence>
<protein>
    <submittedName>
        <fullName evidence="5">Response regulator transcription factor</fullName>
    </submittedName>
</protein>
<dbReference type="CDD" id="cd06170">
    <property type="entry name" value="LuxR_C_like"/>
    <property type="match status" value="1"/>
</dbReference>
<proteinExistence type="predicted"/>
<dbReference type="AlphaFoldDB" id="A0A6G3SWG4"/>
<dbReference type="EMBL" id="JAAGMK010000698">
    <property type="protein sequence ID" value="NEB87261.1"/>
    <property type="molecule type" value="Genomic_DNA"/>
</dbReference>
<accession>A0A6G3SWG4</accession>
<dbReference type="PRINTS" id="PR00038">
    <property type="entry name" value="HTHLUXR"/>
</dbReference>
<reference evidence="5" key="1">
    <citation type="submission" date="2020-01" db="EMBL/GenBank/DDBJ databases">
        <title>Insect and environment-associated Actinomycetes.</title>
        <authorList>
            <person name="Currrie C."/>
            <person name="Chevrette M."/>
            <person name="Carlson C."/>
            <person name="Stubbendieck R."/>
            <person name="Wendt-Pienkowski E."/>
        </authorList>
    </citation>
    <scope>NUCLEOTIDE SEQUENCE</scope>
    <source>
        <strain evidence="5">SID505</strain>
    </source>
</reference>
<dbReference type="PROSITE" id="PS00622">
    <property type="entry name" value="HTH_LUXR_1"/>
    <property type="match status" value="1"/>
</dbReference>
<dbReference type="PANTHER" id="PTHR44688:SF16">
    <property type="entry name" value="DNA-BINDING TRANSCRIPTIONAL ACTIVATOR DEVR_DOSR"/>
    <property type="match status" value="1"/>
</dbReference>
<dbReference type="PROSITE" id="PS50043">
    <property type="entry name" value="HTH_LUXR_2"/>
    <property type="match status" value="1"/>
</dbReference>
<organism evidence="5">
    <name type="scientific">Streptomyces anulatus</name>
    <name type="common">Streptomyces chrysomallus</name>
    <dbReference type="NCBI Taxonomy" id="1892"/>
    <lineage>
        <taxon>Bacteria</taxon>
        <taxon>Bacillati</taxon>
        <taxon>Actinomycetota</taxon>
        <taxon>Actinomycetes</taxon>
        <taxon>Kitasatosporales</taxon>
        <taxon>Streptomycetaceae</taxon>
        <taxon>Streptomyces</taxon>
    </lineage>
</organism>
<dbReference type="SUPFAM" id="SSF46894">
    <property type="entry name" value="C-terminal effector domain of the bipartite response regulators"/>
    <property type="match status" value="1"/>
</dbReference>
<evidence type="ECO:0000256" key="1">
    <source>
        <dbReference type="ARBA" id="ARBA00023015"/>
    </source>
</evidence>
<dbReference type="PANTHER" id="PTHR44688">
    <property type="entry name" value="DNA-BINDING TRANSCRIPTIONAL ACTIVATOR DEVR_DOSR"/>
    <property type="match status" value="1"/>
</dbReference>
<dbReference type="RefSeq" id="WP_052658861.1">
    <property type="nucleotide sequence ID" value="NZ_JBHVFS010000001.1"/>
</dbReference>
<comment type="caution">
    <text evidence="5">The sequence shown here is derived from an EMBL/GenBank/DDBJ whole genome shotgun (WGS) entry which is preliminary data.</text>
</comment>